<dbReference type="RefSeq" id="WP_150278259.1">
    <property type="nucleotide sequence ID" value="NZ_BMFF01000003.1"/>
</dbReference>
<organism evidence="2 3">
    <name type="scientific">Halopseudomonas salina</name>
    <dbReference type="NCBI Taxonomy" id="1323744"/>
    <lineage>
        <taxon>Bacteria</taxon>
        <taxon>Pseudomonadati</taxon>
        <taxon>Pseudomonadota</taxon>
        <taxon>Gammaproteobacteria</taxon>
        <taxon>Pseudomonadales</taxon>
        <taxon>Pseudomonadaceae</taxon>
        <taxon>Halopseudomonas</taxon>
    </lineage>
</organism>
<protein>
    <recommendedName>
        <fullName evidence="1">Methyltransferase type 11 domain-containing protein</fullName>
    </recommendedName>
</protein>
<accession>A0ABQ1PPF8</accession>
<dbReference type="PANTHER" id="PTHR42912">
    <property type="entry name" value="METHYLTRANSFERASE"/>
    <property type="match status" value="1"/>
</dbReference>
<feature type="domain" description="Methyltransferase type 11" evidence="1">
    <location>
        <begin position="45"/>
        <end position="133"/>
    </location>
</feature>
<comment type="caution">
    <text evidence="2">The sequence shown here is derived from an EMBL/GenBank/DDBJ whole genome shotgun (WGS) entry which is preliminary data.</text>
</comment>
<gene>
    <name evidence="2" type="ORF">GCM10007418_20090</name>
</gene>
<dbReference type="EMBL" id="BMFF01000003">
    <property type="protein sequence ID" value="GGD00826.1"/>
    <property type="molecule type" value="Genomic_DNA"/>
</dbReference>
<dbReference type="InterPro" id="IPR050508">
    <property type="entry name" value="Methyltransf_Superfamily"/>
</dbReference>
<dbReference type="CDD" id="cd02440">
    <property type="entry name" value="AdoMet_MTases"/>
    <property type="match status" value="1"/>
</dbReference>
<dbReference type="Proteomes" id="UP000638188">
    <property type="component" value="Unassembled WGS sequence"/>
</dbReference>
<proteinExistence type="predicted"/>
<sequence length="251" mass="28157">MDYSAIFGKRAGQYIEACERWPDARVEEFSAFFGYLKLQQGERLLDAPCGNGTLARYVSNLHQYQGVDPAPAFDRACKIAGVNCKKTSLRATGLVGASFDVVGSLTGVHHEFNRVELYQEWFRLLRPGGRLVIMDVGRATPVGEFLNDFVDRWNSNGHQGDFLHEADAVGLKQAGFERVLWADAAYSWELPTDKNMHAFMSKLFGLDLSPDLATMRHSWLGLGWRPSPGSCRIPWSLRLLTAVKARVSHYD</sequence>
<dbReference type="InterPro" id="IPR013216">
    <property type="entry name" value="Methyltransf_11"/>
</dbReference>
<dbReference type="SUPFAM" id="SSF53335">
    <property type="entry name" value="S-adenosyl-L-methionine-dependent methyltransferases"/>
    <property type="match status" value="1"/>
</dbReference>
<evidence type="ECO:0000313" key="3">
    <source>
        <dbReference type="Proteomes" id="UP000638188"/>
    </source>
</evidence>
<keyword evidence="3" id="KW-1185">Reference proteome</keyword>
<evidence type="ECO:0000259" key="1">
    <source>
        <dbReference type="Pfam" id="PF08241"/>
    </source>
</evidence>
<evidence type="ECO:0000313" key="2">
    <source>
        <dbReference type="EMBL" id="GGD00826.1"/>
    </source>
</evidence>
<name>A0ABQ1PPF8_9GAMM</name>
<reference evidence="3" key="1">
    <citation type="journal article" date="2019" name="Int. J. Syst. Evol. Microbiol.">
        <title>The Global Catalogue of Microorganisms (GCM) 10K type strain sequencing project: providing services to taxonomists for standard genome sequencing and annotation.</title>
        <authorList>
            <consortium name="The Broad Institute Genomics Platform"/>
            <consortium name="The Broad Institute Genome Sequencing Center for Infectious Disease"/>
            <person name="Wu L."/>
            <person name="Ma J."/>
        </authorList>
    </citation>
    <scope>NUCLEOTIDE SEQUENCE [LARGE SCALE GENOMIC DNA]</scope>
    <source>
        <strain evidence="3">CGMCC 1.12482</strain>
    </source>
</reference>
<dbReference type="Pfam" id="PF08241">
    <property type="entry name" value="Methyltransf_11"/>
    <property type="match status" value="1"/>
</dbReference>
<dbReference type="Gene3D" id="3.40.50.150">
    <property type="entry name" value="Vaccinia Virus protein VP39"/>
    <property type="match status" value="1"/>
</dbReference>
<dbReference type="InterPro" id="IPR029063">
    <property type="entry name" value="SAM-dependent_MTases_sf"/>
</dbReference>